<dbReference type="HOGENOM" id="CLU_3113225_0_0_2"/>
<reference evidence="1 2" key="1">
    <citation type="journal article" date="2012" name="Stand. Genomic Sci.">
        <title>Complete genome sequence of Pyrobaculum oguniense.</title>
        <authorList>
            <person name="Bernick D.L."/>
            <person name="Karplus K."/>
            <person name="Lui L.M."/>
            <person name="Coker J.K."/>
            <person name="Murphy J.N."/>
            <person name="Chan P.P."/>
            <person name="Cozen A.E."/>
            <person name="Lowe T.M."/>
        </authorList>
    </citation>
    <scope>NUCLEOTIDE SEQUENCE [LARGE SCALE GENOMIC DNA]</scope>
    <source>
        <strain evidence="1 2">TE7</strain>
    </source>
</reference>
<evidence type="ECO:0000313" key="1">
    <source>
        <dbReference type="EMBL" id="AFA40710.1"/>
    </source>
</evidence>
<proteinExistence type="predicted"/>
<dbReference type="STRING" id="698757.Pogu_2683"/>
<dbReference type="Proteomes" id="UP000009062">
    <property type="component" value="Chromosome"/>
</dbReference>
<dbReference type="EMBL" id="CP003316">
    <property type="protein sequence ID" value="AFA40710.1"/>
    <property type="molecule type" value="Genomic_DNA"/>
</dbReference>
<name>H6QDU0_PYROT</name>
<gene>
    <name evidence="1" type="ordered locus">Pogu_2683</name>
</gene>
<protein>
    <submittedName>
        <fullName evidence="1">Uncharacterized protein</fullName>
    </submittedName>
</protein>
<accession>H6QDU0</accession>
<dbReference type="KEGG" id="pog:Pogu_2683"/>
<dbReference type="eggNOG" id="arCOG01982">
    <property type="taxonomic scope" value="Archaea"/>
</dbReference>
<evidence type="ECO:0000313" key="2">
    <source>
        <dbReference type="Proteomes" id="UP000009062"/>
    </source>
</evidence>
<keyword evidence="2" id="KW-1185">Reference proteome</keyword>
<dbReference type="AlphaFoldDB" id="H6QDU0"/>
<organism evidence="1 2">
    <name type="scientific">Pyrobaculum oguniense (strain DSM 13380 / JCM 10595 / TE7)</name>
    <dbReference type="NCBI Taxonomy" id="698757"/>
    <lineage>
        <taxon>Archaea</taxon>
        <taxon>Thermoproteota</taxon>
        <taxon>Thermoprotei</taxon>
        <taxon>Thermoproteales</taxon>
        <taxon>Thermoproteaceae</taxon>
        <taxon>Pyrobaculum</taxon>
    </lineage>
</organism>
<sequence length="50" mass="4831">MAVVAREVAKSTSIAVGALRASASEALAAVVLAGGSFIKADALCKTVSAP</sequence>